<name>A0A4P2Q581_SORCE</name>
<dbReference type="Proteomes" id="UP000295781">
    <property type="component" value="Chromosome"/>
</dbReference>
<organism evidence="2 3">
    <name type="scientific">Sorangium cellulosum</name>
    <name type="common">Polyangium cellulosum</name>
    <dbReference type="NCBI Taxonomy" id="56"/>
    <lineage>
        <taxon>Bacteria</taxon>
        <taxon>Pseudomonadati</taxon>
        <taxon>Myxococcota</taxon>
        <taxon>Polyangia</taxon>
        <taxon>Polyangiales</taxon>
        <taxon>Polyangiaceae</taxon>
        <taxon>Sorangium</taxon>
    </lineage>
</organism>
<feature type="region of interest" description="Disordered" evidence="1">
    <location>
        <begin position="95"/>
        <end position="126"/>
    </location>
</feature>
<feature type="region of interest" description="Disordered" evidence="1">
    <location>
        <begin position="24"/>
        <end position="46"/>
    </location>
</feature>
<gene>
    <name evidence="2" type="ORF">SOCEGT47_050780</name>
</gene>
<dbReference type="AlphaFoldDB" id="A0A4P2Q581"/>
<protein>
    <submittedName>
        <fullName evidence="2">Uncharacterized protein</fullName>
    </submittedName>
</protein>
<reference evidence="2 3" key="1">
    <citation type="submission" date="2015-09" db="EMBL/GenBank/DDBJ databases">
        <title>Sorangium comparison.</title>
        <authorList>
            <person name="Zaburannyi N."/>
            <person name="Bunk B."/>
            <person name="Overmann J."/>
            <person name="Mueller R."/>
        </authorList>
    </citation>
    <scope>NUCLEOTIDE SEQUENCE [LARGE SCALE GENOMIC DNA]</scope>
    <source>
        <strain evidence="2 3">So ceGT47</strain>
    </source>
</reference>
<accession>A0A4P2Q581</accession>
<evidence type="ECO:0000256" key="1">
    <source>
        <dbReference type="SAM" id="MobiDB-lite"/>
    </source>
</evidence>
<feature type="compositionally biased region" description="Pro residues" evidence="1">
    <location>
        <begin position="33"/>
        <end position="43"/>
    </location>
</feature>
<sequence length="126" mass="12562">MPALLDPWRTRALACLPGAHTECPGDRSTCTPSPEPPGVPPPGVALGSKSAGVVAVDPGGCAPSGGEPIGELLPAEPSTFCCQAEGPREEQAIIASRSATAPPEPRALRAPGCGGPRSGRPRPAPS</sequence>
<evidence type="ECO:0000313" key="2">
    <source>
        <dbReference type="EMBL" id="AUX24540.1"/>
    </source>
</evidence>
<dbReference type="EMBL" id="CP012670">
    <property type="protein sequence ID" value="AUX24540.1"/>
    <property type="molecule type" value="Genomic_DNA"/>
</dbReference>
<evidence type="ECO:0000313" key="3">
    <source>
        <dbReference type="Proteomes" id="UP000295781"/>
    </source>
</evidence>
<proteinExistence type="predicted"/>